<dbReference type="AlphaFoldDB" id="A0AAD3XYC9"/>
<sequence length="118" mass="13289">MASTKNPLPTINKFKGELKHAEFQDQIKTATPMKRIQAIIFKEPKKKSIKARPQESSTDIFIDKQSPDSASRTSTQPHSSLESAASSLVQQHQKKNRLAKQHTVIPNANTISQQYIYT</sequence>
<evidence type="ECO:0000256" key="1">
    <source>
        <dbReference type="SAM" id="MobiDB-lite"/>
    </source>
</evidence>
<gene>
    <name evidence="2" type="ORF">Nepgr_023981</name>
</gene>
<protein>
    <submittedName>
        <fullName evidence="2">Uncharacterized protein</fullName>
    </submittedName>
</protein>
<dbReference type="EMBL" id="BSYO01000024">
    <property type="protein sequence ID" value="GMH22138.1"/>
    <property type="molecule type" value="Genomic_DNA"/>
</dbReference>
<organism evidence="2 3">
    <name type="scientific">Nepenthes gracilis</name>
    <name type="common">Slender pitcher plant</name>
    <dbReference type="NCBI Taxonomy" id="150966"/>
    <lineage>
        <taxon>Eukaryota</taxon>
        <taxon>Viridiplantae</taxon>
        <taxon>Streptophyta</taxon>
        <taxon>Embryophyta</taxon>
        <taxon>Tracheophyta</taxon>
        <taxon>Spermatophyta</taxon>
        <taxon>Magnoliopsida</taxon>
        <taxon>eudicotyledons</taxon>
        <taxon>Gunneridae</taxon>
        <taxon>Pentapetalae</taxon>
        <taxon>Caryophyllales</taxon>
        <taxon>Nepenthaceae</taxon>
        <taxon>Nepenthes</taxon>
    </lineage>
</organism>
<keyword evidence="3" id="KW-1185">Reference proteome</keyword>
<proteinExistence type="predicted"/>
<accession>A0AAD3XYC9</accession>
<feature type="compositionally biased region" description="Polar residues" evidence="1">
    <location>
        <begin position="67"/>
        <end position="91"/>
    </location>
</feature>
<name>A0AAD3XYC9_NEPGR</name>
<comment type="caution">
    <text evidence="2">The sequence shown here is derived from an EMBL/GenBank/DDBJ whole genome shotgun (WGS) entry which is preliminary data.</text>
</comment>
<feature type="region of interest" description="Disordered" evidence="1">
    <location>
        <begin position="45"/>
        <end position="103"/>
    </location>
</feature>
<evidence type="ECO:0000313" key="2">
    <source>
        <dbReference type="EMBL" id="GMH22138.1"/>
    </source>
</evidence>
<evidence type="ECO:0000313" key="3">
    <source>
        <dbReference type="Proteomes" id="UP001279734"/>
    </source>
</evidence>
<dbReference type="Proteomes" id="UP001279734">
    <property type="component" value="Unassembled WGS sequence"/>
</dbReference>
<reference evidence="2" key="1">
    <citation type="submission" date="2023-05" db="EMBL/GenBank/DDBJ databases">
        <title>Nepenthes gracilis genome sequencing.</title>
        <authorList>
            <person name="Fukushima K."/>
        </authorList>
    </citation>
    <scope>NUCLEOTIDE SEQUENCE</scope>
    <source>
        <strain evidence="2">SING2019-196</strain>
    </source>
</reference>